<dbReference type="Proteomes" id="UP000076962">
    <property type="component" value="Unassembled WGS sequence"/>
</dbReference>
<comment type="caution">
    <text evidence="1">The sequence shown here is derived from an EMBL/GenBank/DDBJ whole genome shotgun (WGS) entry which is preliminary data.</text>
</comment>
<keyword evidence="2" id="KW-1185">Reference proteome</keyword>
<sequence length="239" mass="28829">MDNFLQRIKQEYKKYTEHMDDTDFMRRNSEFLFFPENTRTAFFQALEAQNTQKAQDLYRKAVEITLIRCERTIGLSISENVELIQAFRERNAEEVIRLMDIAHERRPFQNAKNDTYSRYRKEKYENTNSYKEKDRYYNSRDKQLLKNPITGKEEEMTRTELHDAIIQIQFAWYTQIVNEARSQHYEPKVAFVYDGGEAWYRNSVLRDRALPADGYINFMRAYDTFFHLAQKHGIHAIKK</sequence>
<proteinExistence type="predicted"/>
<evidence type="ECO:0000313" key="2">
    <source>
        <dbReference type="Proteomes" id="UP000076962"/>
    </source>
</evidence>
<organism evidence="1 2">
    <name type="scientific">Candidatus Thiomargarita nelsonii</name>
    <dbReference type="NCBI Taxonomy" id="1003181"/>
    <lineage>
        <taxon>Bacteria</taxon>
        <taxon>Pseudomonadati</taxon>
        <taxon>Pseudomonadota</taxon>
        <taxon>Gammaproteobacteria</taxon>
        <taxon>Thiotrichales</taxon>
        <taxon>Thiotrichaceae</taxon>
        <taxon>Thiomargarita</taxon>
    </lineage>
</organism>
<evidence type="ECO:0000313" key="1">
    <source>
        <dbReference type="EMBL" id="OAD19598.1"/>
    </source>
</evidence>
<gene>
    <name evidence="1" type="ORF">THIOM_004752</name>
</gene>
<accession>A0A0A6P211</accession>
<protein>
    <submittedName>
        <fullName evidence="1">Uncharacterized protein</fullName>
    </submittedName>
</protein>
<dbReference type="EMBL" id="LUTY01002734">
    <property type="protein sequence ID" value="OAD19598.1"/>
    <property type="molecule type" value="Genomic_DNA"/>
</dbReference>
<dbReference type="AlphaFoldDB" id="A0A0A6P211"/>
<name>A0A0A6P211_9GAMM</name>
<reference evidence="1 2" key="1">
    <citation type="submission" date="2016-05" db="EMBL/GenBank/DDBJ databases">
        <title>Single-cell genome of chain-forming Candidatus Thiomargarita nelsonii and comparison to other large sulfur-oxidizing bacteria.</title>
        <authorList>
            <person name="Winkel M."/>
            <person name="Salman V."/>
            <person name="Woyke T."/>
            <person name="Schulz-Vogt H."/>
            <person name="Richter M."/>
            <person name="Flood B."/>
            <person name="Bailey J."/>
            <person name="Amann R."/>
            <person name="Mussmann M."/>
        </authorList>
    </citation>
    <scope>NUCLEOTIDE SEQUENCE [LARGE SCALE GENOMIC DNA]</scope>
    <source>
        <strain evidence="1 2">THI036</strain>
    </source>
</reference>